<dbReference type="AlphaFoldDB" id="A0A6H1ZCE1"/>
<dbReference type="EMBL" id="MT143983">
    <property type="protein sequence ID" value="QJA44935.1"/>
    <property type="molecule type" value="Genomic_DNA"/>
</dbReference>
<accession>A0A6H1ZCE1</accession>
<name>A0A6H1ZCE1_9ZZZZ</name>
<proteinExistence type="predicted"/>
<dbReference type="EMBL" id="MT145188">
    <property type="protein sequence ID" value="QJI04652.1"/>
    <property type="molecule type" value="Genomic_DNA"/>
</dbReference>
<reference evidence="1" key="1">
    <citation type="submission" date="2020-03" db="EMBL/GenBank/DDBJ databases">
        <title>The deep terrestrial virosphere.</title>
        <authorList>
            <person name="Holmfeldt K."/>
            <person name="Nilsson E."/>
            <person name="Simone D."/>
            <person name="Lopez-Fernandez M."/>
            <person name="Wu X."/>
            <person name="de Brujin I."/>
            <person name="Lundin D."/>
            <person name="Andersson A."/>
            <person name="Bertilsson S."/>
            <person name="Dopson M."/>
        </authorList>
    </citation>
    <scope>NUCLEOTIDE SEQUENCE</scope>
    <source>
        <strain evidence="3">MM415A00105</strain>
        <strain evidence="1">TM448A00170</strain>
        <strain evidence="2">TM448B00479</strain>
    </source>
</reference>
<protein>
    <submittedName>
        <fullName evidence="1">Uncharacterized protein</fullName>
    </submittedName>
</protein>
<dbReference type="EMBL" id="MT144624">
    <property type="protein sequence ID" value="QJH95607.1"/>
    <property type="molecule type" value="Genomic_DNA"/>
</dbReference>
<evidence type="ECO:0000313" key="2">
    <source>
        <dbReference type="EMBL" id="QJH95607.1"/>
    </source>
</evidence>
<sequence>MTVKISDRIIKRIWKLAAEGLGQADIAEILKVTQPTVQKYDPRKVGRGKKKHLRSYNG</sequence>
<evidence type="ECO:0000313" key="3">
    <source>
        <dbReference type="EMBL" id="QJI04652.1"/>
    </source>
</evidence>
<dbReference type="SUPFAM" id="SSF46689">
    <property type="entry name" value="Homeodomain-like"/>
    <property type="match status" value="1"/>
</dbReference>
<evidence type="ECO:0000313" key="1">
    <source>
        <dbReference type="EMBL" id="QJA44935.1"/>
    </source>
</evidence>
<organism evidence="1">
    <name type="scientific">viral metagenome</name>
    <dbReference type="NCBI Taxonomy" id="1070528"/>
    <lineage>
        <taxon>unclassified sequences</taxon>
        <taxon>metagenomes</taxon>
        <taxon>organismal metagenomes</taxon>
    </lineage>
</organism>
<gene>
    <name evidence="3" type="ORF">MM415A00105_0044</name>
    <name evidence="1" type="ORF">TM448A00170_0026</name>
    <name evidence="2" type="ORF">TM448B00479_0016</name>
</gene>
<dbReference type="InterPro" id="IPR009057">
    <property type="entry name" value="Homeodomain-like_sf"/>
</dbReference>
<dbReference type="Gene3D" id="1.10.10.60">
    <property type="entry name" value="Homeodomain-like"/>
    <property type="match status" value="1"/>
</dbReference>